<evidence type="ECO:0000313" key="2">
    <source>
        <dbReference type="Proteomes" id="UP000199607"/>
    </source>
</evidence>
<gene>
    <name evidence="1" type="ORF">SAMN04487950_2194</name>
</gene>
<proteinExistence type="predicted"/>
<organism evidence="1 2">
    <name type="scientific">Halogranum rubrum</name>
    <dbReference type="NCBI Taxonomy" id="553466"/>
    <lineage>
        <taxon>Archaea</taxon>
        <taxon>Methanobacteriati</taxon>
        <taxon>Methanobacteriota</taxon>
        <taxon>Stenosarchaea group</taxon>
        <taxon>Halobacteria</taxon>
        <taxon>Halobacteriales</taxon>
        <taxon>Haloferacaceae</taxon>
    </lineage>
</organism>
<dbReference type="EMBL" id="FOTC01000002">
    <property type="protein sequence ID" value="SFL05348.1"/>
    <property type="molecule type" value="Genomic_DNA"/>
</dbReference>
<reference evidence="2" key="1">
    <citation type="submission" date="2016-10" db="EMBL/GenBank/DDBJ databases">
        <authorList>
            <person name="Varghese N."/>
            <person name="Submissions S."/>
        </authorList>
    </citation>
    <scope>NUCLEOTIDE SEQUENCE [LARGE SCALE GENOMIC DNA]</scope>
    <source>
        <strain evidence="2">CGMCC 1.7738</strain>
    </source>
</reference>
<dbReference type="STRING" id="553466.SAMN04487950_2194"/>
<dbReference type="AlphaFoldDB" id="A0A1I4EHV9"/>
<dbReference type="InterPro" id="IPR056231">
    <property type="entry name" value="VNG_1110C-like"/>
</dbReference>
<protein>
    <submittedName>
        <fullName evidence="1">Uncharacterized protein</fullName>
    </submittedName>
</protein>
<sequence length="67" mass="7148">MSDPSQLRDSTEIVLPCATLGELRDDIESQFTVSVVAGTEACCRIIGSPVEIKAVSDYLARHGVSLP</sequence>
<keyword evidence="2" id="KW-1185">Reference proteome</keyword>
<dbReference type="Pfam" id="PF24397">
    <property type="entry name" value="VNG_1110C"/>
    <property type="match status" value="1"/>
</dbReference>
<name>A0A1I4EHV9_9EURY</name>
<dbReference type="Proteomes" id="UP000199607">
    <property type="component" value="Unassembled WGS sequence"/>
</dbReference>
<dbReference type="RefSeq" id="WP_089869275.1">
    <property type="nucleotide sequence ID" value="NZ_FOTC01000002.1"/>
</dbReference>
<evidence type="ECO:0000313" key="1">
    <source>
        <dbReference type="EMBL" id="SFL05348.1"/>
    </source>
</evidence>
<accession>A0A1I4EHV9</accession>